<evidence type="ECO:0000313" key="1">
    <source>
        <dbReference type="EMBL" id="KAK7392648.1"/>
    </source>
</evidence>
<evidence type="ECO:0000313" key="2">
    <source>
        <dbReference type="Proteomes" id="UP001386955"/>
    </source>
</evidence>
<dbReference type="EMBL" id="JAYMYS010000005">
    <property type="protein sequence ID" value="KAK7392648.1"/>
    <property type="molecule type" value="Genomic_DNA"/>
</dbReference>
<sequence>MAASPLGISKNSQPYMVPFLFWSSIVKNKQLECVGAHWPSGPCYWALVPYLEARSAPMKGTELSRATCILPDSITIVCDSFAVPTDEMRIEKEAWQ</sequence>
<comment type="caution">
    <text evidence="1">The sequence shown here is derived from an EMBL/GenBank/DDBJ whole genome shotgun (WGS) entry which is preliminary data.</text>
</comment>
<reference evidence="1 2" key="1">
    <citation type="submission" date="2024-01" db="EMBL/GenBank/DDBJ databases">
        <title>The genomes of 5 underutilized Papilionoideae crops provide insights into root nodulation and disease resistanc.</title>
        <authorList>
            <person name="Jiang F."/>
        </authorList>
    </citation>
    <scope>NUCLEOTIDE SEQUENCE [LARGE SCALE GENOMIC DNA]</scope>
    <source>
        <strain evidence="1">DUOXIRENSHENG_FW03</strain>
        <tissue evidence="1">Leaves</tissue>
    </source>
</reference>
<name>A0AAN9XI28_PSOTE</name>
<dbReference type="Proteomes" id="UP001386955">
    <property type="component" value="Unassembled WGS sequence"/>
</dbReference>
<keyword evidence="2" id="KW-1185">Reference proteome</keyword>
<gene>
    <name evidence="1" type="ORF">VNO78_21092</name>
</gene>
<organism evidence="1 2">
    <name type="scientific">Psophocarpus tetragonolobus</name>
    <name type="common">Winged bean</name>
    <name type="synonym">Dolichos tetragonolobus</name>
    <dbReference type="NCBI Taxonomy" id="3891"/>
    <lineage>
        <taxon>Eukaryota</taxon>
        <taxon>Viridiplantae</taxon>
        <taxon>Streptophyta</taxon>
        <taxon>Embryophyta</taxon>
        <taxon>Tracheophyta</taxon>
        <taxon>Spermatophyta</taxon>
        <taxon>Magnoliopsida</taxon>
        <taxon>eudicotyledons</taxon>
        <taxon>Gunneridae</taxon>
        <taxon>Pentapetalae</taxon>
        <taxon>rosids</taxon>
        <taxon>fabids</taxon>
        <taxon>Fabales</taxon>
        <taxon>Fabaceae</taxon>
        <taxon>Papilionoideae</taxon>
        <taxon>50 kb inversion clade</taxon>
        <taxon>NPAAA clade</taxon>
        <taxon>indigoferoid/millettioid clade</taxon>
        <taxon>Phaseoleae</taxon>
        <taxon>Psophocarpus</taxon>
    </lineage>
</organism>
<proteinExistence type="predicted"/>
<accession>A0AAN9XI28</accession>
<dbReference type="AlphaFoldDB" id="A0AAN9XI28"/>
<protein>
    <submittedName>
        <fullName evidence="1">Uncharacterized protein</fullName>
    </submittedName>
</protein>